<evidence type="ECO:0000256" key="1">
    <source>
        <dbReference type="ARBA" id="ARBA00002869"/>
    </source>
</evidence>
<feature type="modified residue" description="S-(dipyrrolylmethanemethyl)cysteine" evidence="8">
    <location>
        <position position="238"/>
    </location>
</feature>
<keyword evidence="5 8" id="KW-0808">Transferase</keyword>
<evidence type="ECO:0000313" key="11">
    <source>
        <dbReference type="EMBL" id="QHI71519.1"/>
    </source>
</evidence>
<feature type="domain" description="Porphobilinogen deaminase N-terminal" evidence="9">
    <location>
        <begin position="6"/>
        <end position="207"/>
    </location>
</feature>
<dbReference type="NCBIfam" id="TIGR00212">
    <property type="entry name" value="hemC"/>
    <property type="match status" value="1"/>
</dbReference>
<evidence type="ECO:0000259" key="10">
    <source>
        <dbReference type="Pfam" id="PF03900"/>
    </source>
</evidence>
<dbReference type="InterPro" id="IPR022417">
    <property type="entry name" value="Porphobilin_deaminase_N"/>
</dbReference>
<feature type="domain" description="Porphobilinogen deaminase C-terminal" evidence="10">
    <location>
        <begin position="222"/>
        <end position="291"/>
    </location>
</feature>
<dbReference type="GO" id="GO:0005737">
    <property type="term" value="C:cytoplasm"/>
    <property type="evidence" value="ECO:0007669"/>
    <property type="project" value="UniProtKB-UniRule"/>
</dbReference>
<dbReference type="Proteomes" id="UP000463883">
    <property type="component" value="Chromosome"/>
</dbReference>
<proteinExistence type="inferred from homology"/>
<dbReference type="RefSeq" id="WP_162361294.1">
    <property type="nucleotide sequence ID" value="NZ_CP047591.1"/>
</dbReference>
<comment type="cofactor">
    <cofactor evidence="8">
        <name>dipyrromethane</name>
        <dbReference type="ChEBI" id="CHEBI:60342"/>
    </cofactor>
    <text evidence="8">Binds 1 dipyrromethane group covalently.</text>
</comment>
<dbReference type="InterPro" id="IPR036803">
    <property type="entry name" value="Porphobilinogen_deaminase_C_sf"/>
</dbReference>
<evidence type="ECO:0000256" key="8">
    <source>
        <dbReference type="HAMAP-Rule" id="MF_00260"/>
    </source>
</evidence>
<comment type="pathway">
    <text evidence="2">Porphyrin-containing compound metabolism; protoporphyrin-IX biosynthesis; coproporphyrinogen-III from 5-aminolevulinate: step 2/4.</text>
</comment>
<keyword evidence="12" id="KW-1185">Reference proteome</keyword>
<gene>
    <name evidence="8 11" type="primary">hemC</name>
    <name evidence="11" type="ORF">Ami3637_03200</name>
</gene>
<dbReference type="KEGG" id="amic:Ami3637_03200"/>
<dbReference type="FunFam" id="3.40.190.10:FF:000004">
    <property type="entry name" value="Porphobilinogen deaminase"/>
    <property type="match status" value="1"/>
</dbReference>
<comment type="subunit">
    <text evidence="4 8">Monomer.</text>
</comment>
<dbReference type="EMBL" id="CP047591">
    <property type="protein sequence ID" value="QHI71519.1"/>
    <property type="molecule type" value="Genomic_DNA"/>
</dbReference>
<dbReference type="PANTHER" id="PTHR11557:SF0">
    <property type="entry name" value="PORPHOBILINOGEN DEAMINASE"/>
    <property type="match status" value="1"/>
</dbReference>
<dbReference type="SUPFAM" id="SSF53850">
    <property type="entry name" value="Periplasmic binding protein-like II"/>
    <property type="match status" value="1"/>
</dbReference>
<dbReference type="GO" id="GO:0004418">
    <property type="term" value="F:hydroxymethylbilane synthase activity"/>
    <property type="evidence" value="ECO:0007669"/>
    <property type="project" value="UniProtKB-UniRule"/>
</dbReference>
<dbReference type="PANTHER" id="PTHR11557">
    <property type="entry name" value="PORPHOBILINOGEN DEAMINASE"/>
    <property type="match status" value="1"/>
</dbReference>
<dbReference type="PROSITE" id="PS00533">
    <property type="entry name" value="PORPHOBILINOGEN_DEAM"/>
    <property type="match status" value="1"/>
</dbReference>
<dbReference type="InterPro" id="IPR000860">
    <property type="entry name" value="HemC"/>
</dbReference>
<evidence type="ECO:0000313" key="12">
    <source>
        <dbReference type="Proteomes" id="UP000463883"/>
    </source>
</evidence>
<comment type="function">
    <text evidence="1 8">Tetrapolymerization of the monopyrrole PBG into the hydroxymethylbilane pre-uroporphyrinogen in several discrete steps.</text>
</comment>
<dbReference type="Gene3D" id="3.40.190.10">
    <property type="entry name" value="Periplasmic binding protein-like II"/>
    <property type="match status" value="2"/>
</dbReference>
<comment type="miscellaneous">
    <text evidence="8">The porphobilinogen subunits are added to the dipyrromethane group.</text>
</comment>
<comment type="similarity">
    <text evidence="3 8">Belongs to the HMBS family.</text>
</comment>
<comment type="catalytic activity">
    <reaction evidence="7 8">
        <text>4 porphobilinogen + H2O = hydroxymethylbilane + 4 NH4(+)</text>
        <dbReference type="Rhea" id="RHEA:13185"/>
        <dbReference type="ChEBI" id="CHEBI:15377"/>
        <dbReference type="ChEBI" id="CHEBI:28938"/>
        <dbReference type="ChEBI" id="CHEBI:57845"/>
        <dbReference type="ChEBI" id="CHEBI:58126"/>
        <dbReference type="EC" id="2.5.1.61"/>
    </reaction>
</comment>
<organism evidence="11 12">
    <name type="scientific">Aminipila terrae</name>
    <dbReference type="NCBI Taxonomy" id="2697030"/>
    <lineage>
        <taxon>Bacteria</taxon>
        <taxon>Bacillati</taxon>
        <taxon>Bacillota</taxon>
        <taxon>Clostridia</taxon>
        <taxon>Peptostreptococcales</taxon>
        <taxon>Anaerovoracaceae</taxon>
        <taxon>Aminipila</taxon>
    </lineage>
</organism>
<evidence type="ECO:0000256" key="6">
    <source>
        <dbReference type="ARBA" id="ARBA00023244"/>
    </source>
</evidence>
<dbReference type="Gene3D" id="3.30.160.40">
    <property type="entry name" value="Porphobilinogen deaminase, C-terminal domain"/>
    <property type="match status" value="1"/>
</dbReference>
<evidence type="ECO:0000259" key="9">
    <source>
        <dbReference type="Pfam" id="PF01379"/>
    </source>
</evidence>
<evidence type="ECO:0000256" key="4">
    <source>
        <dbReference type="ARBA" id="ARBA00011245"/>
    </source>
</evidence>
<name>A0A6P1M9Y4_9FIRM</name>
<dbReference type="GO" id="GO:0006782">
    <property type="term" value="P:protoporphyrinogen IX biosynthetic process"/>
    <property type="evidence" value="ECO:0007669"/>
    <property type="project" value="UniProtKB-UniRule"/>
</dbReference>
<dbReference type="SUPFAM" id="SSF54782">
    <property type="entry name" value="Porphobilinogen deaminase (hydroxymethylbilane synthase), C-terminal domain"/>
    <property type="match status" value="1"/>
</dbReference>
<dbReference type="Pfam" id="PF03900">
    <property type="entry name" value="Porphobil_deamC"/>
    <property type="match status" value="1"/>
</dbReference>
<reference evidence="11 12" key="1">
    <citation type="submission" date="2020-01" db="EMBL/GenBank/DDBJ databases">
        <title>Genomic analysis of Aminipila sp. CBA3637.</title>
        <authorList>
            <person name="Kim Y.B."/>
            <person name="Roh S.W."/>
        </authorList>
    </citation>
    <scope>NUCLEOTIDE SEQUENCE [LARGE SCALE GENOMIC DNA]</scope>
    <source>
        <strain evidence="11 12">CBA3637</strain>
    </source>
</reference>
<sequence>MARGKIIVGSRDSKLAVAQSRLIMNQIAEAHPEIQLELVTMKTTGDLILDKRLDKIGGKGLFVKELDKALMEGRIDISVHSLKDLPMEISQELPLVAFSKRENPLDVLVYPEGAQSANEELPLGTSSLRRELQVKELYPDWKVESVRGNLQTRLSKLDSGQYGSIILAYAGISRLGLEKRISRVFTADEIIPPAGQGIIAVQGRKGEDYSFLDCLNDKSSEICAKTERAFVSYLDGGCSSPIGAFAEISGDEILIRGLYYNEDTKQYHKGKISGKTGDGENLAVELAKQLKDGK</sequence>
<evidence type="ECO:0000256" key="3">
    <source>
        <dbReference type="ARBA" id="ARBA00005638"/>
    </source>
</evidence>
<dbReference type="EC" id="2.5.1.61" evidence="8"/>
<dbReference type="PRINTS" id="PR00151">
    <property type="entry name" value="PORPHBDMNASE"/>
</dbReference>
<dbReference type="Pfam" id="PF01379">
    <property type="entry name" value="Porphobil_deam"/>
    <property type="match status" value="1"/>
</dbReference>
<dbReference type="PIRSF" id="PIRSF001438">
    <property type="entry name" value="4pyrrol_synth_OHMeBilane_synth"/>
    <property type="match status" value="1"/>
</dbReference>
<evidence type="ECO:0000256" key="7">
    <source>
        <dbReference type="ARBA" id="ARBA00048169"/>
    </source>
</evidence>
<dbReference type="InterPro" id="IPR022418">
    <property type="entry name" value="Porphobilinogen_deaminase_C"/>
</dbReference>
<dbReference type="FunFam" id="3.40.190.10:FF:000005">
    <property type="entry name" value="Porphobilinogen deaminase"/>
    <property type="match status" value="1"/>
</dbReference>
<evidence type="ECO:0000256" key="2">
    <source>
        <dbReference type="ARBA" id="ARBA00004735"/>
    </source>
</evidence>
<evidence type="ECO:0000256" key="5">
    <source>
        <dbReference type="ARBA" id="ARBA00022679"/>
    </source>
</evidence>
<dbReference type="AlphaFoldDB" id="A0A6P1M9Y4"/>
<dbReference type="CDD" id="cd00494">
    <property type="entry name" value="PBP2_HMBS"/>
    <property type="match status" value="1"/>
</dbReference>
<keyword evidence="6 8" id="KW-0627">Porphyrin biosynthesis</keyword>
<dbReference type="HAMAP" id="MF_00260">
    <property type="entry name" value="Porphobil_deam"/>
    <property type="match status" value="1"/>
</dbReference>
<dbReference type="InterPro" id="IPR022419">
    <property type="entry name" value="Porphobilin_deaminase_cofac_BS"/>
</dbReference>
<protein>
    <recommendedName>
        <fullName evidence="8">Porphobilinogen deaminase</fullName>
        <shortName evidence="8">PBG</shortName>
        <ecNumber evidence="8">2.5.1.61</ecNumber>
    </recommendedName>
    <alternativeName>
        <fullName evidence="8">Hydroxymethylbilane synthase</fullName>
        <shortName evidence="8">HMBS</shortName>
    </alternativeName>
    <alternativeName>
        <fullName evidence="8">Pre-uroporphyrinogen synthase</fullName>
    </alternativeName>
</protein>
<accession>A0A6P1M9Y4</accession>